<organism evidence="1 2">
    <name type="scientific">Paratissierella segnis</name>
    <dbReference type="NCBI Taxonomy" id="2763679"/>
    <lineage>
        <taxon>Bacteria</taxon>
        <taxon>Bacillati</taxon>
        <taxon>Bacillota</taxon>
        <taxon>Tissierellia</taxon>
        <taxon>Tissierellales</taxon>
        <taxon>Tissierellaceae</taxon>
        <taxon>Paratissierella</taxon>
    </lineage>
</organism>
<evidence type="ECO:0000313" key="2">
    <source>
        <dbReference type="Proteomes" id="UP000601171"/>
    </source>
</evidence>
<gene>
    <name evidence="1" type="ORF">H8707_04890</name>
</gene>
<protein>
    <submittedName>
        <fullName evidence="1">TIGR04076 family protein</fullName>
    </submittedName>
</protein>
<dbReference type="Proteomes" id="UP000601171">
    <property type="component" value="Unassembled WGS sequence"/>
</dbReference>
<proteinExistence type="predicted"/>
<dbReference type="InterPro" id="IPR023811">
    <property type="entry name" value="CHP04076"/>
</dbReference>
<dbReference type="NCBIfam" id="TIGR04076">
    <property type="entry name" value="TIGR04076 family protein"/>
    <property type="match status" value="1"/>
</dbReference>
<sequence length="87" mass="9646">MTKVKITVAESKCRCGYHKKGDCFIVEDLCPPLCHELWNCAYPSVYALQNGAILDYGDGKAPEFDIKCPDGGRVIIHGERIDVVNNC</sequence>
<accession>A0A926IEN7</accession>
<dbReference type="AlphaFoldDB" id="A0A926IEN7"/>
<reference evidence="1" key="1">
    <citation type="submission" date="2020-08" db="EMBL/GenBank/DDBJ databases">
        <title>Genome public.</title>
        <authorList>
            <person name="Liu C."/>
            <person name="Sun Q."/>
        </authorList>
    </citation>
    <scope>NUCLEOTIDE SEQUENCE</scope>
    <source>
        <strain evidence="1">BX21</strain>
    </source>
</reference>
<keyword evidence="2" id="KW-1185">Reference proteome</keyword>
<evidence type="ECO:0000313" key="1">
    <source>
        <dbReference type="EMBL" id="MBC8587577.1"/>
    </source>
</evidence>
<name>A0A926IEN7_9FIRM</name>
<comment type="caution">
    <text evidence="1">The sequence shown here is derived from an EMBL/GenBank/DDBJ whole genome shotgun (WGS) entry which is preliminary data.</text>
</comment>
<dbReference type="EMBL" id="JACRTG010000014">
    <property type="protein sequence ID" value="MBC8587577.1"/>
    <property type="molecule type" value="Genomic_DNA"/>
</dbReference>
<dbReference type="RefSeq" id="WP_262429031.1">
    <property type="nucleotide sequence ID" value="NZ_JACRTG010000014.1"/>
</dbReference>